<feature type="transmembrane region" description="Helical" evidence="1">
    <location>
        <begin position="17"/>
        <end position="35"/>
    </location>
</feature>
<dbReference type="KEGG" id="thal:A1OE_866"/>
<dbReference type="AlphaFoldDB" id="K7YHK3"/>
<keyword evidence="1" id="KW-0812">Transmembrane</keyword>
<evidence type="ECO:0000313" key="2">
    <source>
        <dbReference type="EMBL" id="AFX99050.1"/>
    </source>
</evidence>
<evidence type="ECO:0000256" key="1">
    <source>
        <dbReference type="SAM" id="Phobius"/>
    </source>
</evidence>
<dbReference type="HOGENOM" id="CLU_3341679_0_0_5"/>
<gene>
    <name evidence="2" type="ORF">A1OE_866</name>
</gene>
<dbReference type="EMBL" id="CP003539">
    <property type="protein sequence ID" value="AFX99050.1"/>
    <property type="molecule type" value="Genomic_DNA"/>
</dbReference>
<name>K7YHK3_9PROT</name>
<keyword evidence="3" id="KW-1185">Reference proteome</keyword>
<accession>K7YHK3</accession>
<dbReference type="Proteomes" id="UP000010077">
    <property type="component" value="Chromosome"/>
</dbReference>
<organism evidence="2 3">
    <name type="scientific">Candidatus Endolissoclinum faulkneri L2</name>
    <dbReference type="NCBI Taxonomy" id="1193729"/>
    <lineage>
        <taxon>Bacteria</taxon>
        <taxon>Pseudomonadati</taxon>
        <taxon>Pseudomonadota</taxon>
        <taxon>Alphaproteobacteria</taxon>
        <taxon>Rhodospirillales</taxon>
        <taxon>Rhodospirillaceae</taxon>
        <taxon>Candidatus Endolissoclinum</taxon>
    </lineage>
</organism>
<sequence length="37" mass="4554">MIAYLYYSYMSSFSNELLITWILVITLLIYFRLTLRE</sequence>
<keyword evidence="1" id="KW-0472">Membrane</keyword>
<proteinExistence type="predicted"/>
<dbReference type="STRING" id="1193729.A1OE_866"/>
<evidence type="ECO:0000313" key="3">
    <source>
        <dbReference type="Proteomes" id="UP000010077"/>
    </source>
</evidence>
<reference evidence="2 3" key="1">
    <citation type="journal article" date="2012" name="Proc. Natl. Acad. Sci. U.S.A.">
        <title>Genome streamlining and chemical defense in a coral reef symbiosis.</title>
        <authorList>
            <person name="Kwan J.C."/>
            <person name="Donia M.S."/>
            <person name="Han A.W."/>
            <person name="Hirose E."/>
            <person name="Haygood M.G."/>
            <person name="Schmidt E.W."/>
        </authorList>
    </citation>
    <scope>NUCLEOTIDE SEQUENCE [LARGE SCALE GENOMIC DNA]</scope>
    <source>
        <strain evidence="2 3">L2</strain>
    </source>
</reference>
<protein>
    <submittedName>
        <fullName evidence="2">Uncharacterized protein</fullName>
    </submittedName>
</protein>
<keyword evidence="1" id="KW-1133">Transmembrane helix</keyword>